<feature type="domain" description="Transcription factor Tfb2 C-terminal" evidence="11">
    <location>
        <begin position="394"/>
        <end position="461"/>
    </location>
</feature>
<dbReference type="GO" id="GO:0003690">
    <property type="term" value="F:double-stranded DNA binding"/>
    <property type="evidence" value="ECO:0007669"/>
    <property type="project" value="TreeGrafter"/>
</dbReference>
<dbReference type="GO" id="GO:0000439">
    <property type="term" value="C:transcription factor TFIIH core complex"/>
    <property type="evidence" value="ECO:0007669"/>
    <property type="project" value="InterPro"/>
</dbReference>
<dbReference type="GO" id="GO:0006289">
    <property type="term" value="P:nucleotide-excision repair"/>
    <property type="evidence" value="ECO:0007669"/>
    <property type="project" value="InterPro"/>
</dbReference>
<dbReference type="GeneID" id="116300693"/>
<dbReference type="GO" id="GO:0005675">
    <property type="term" value="C:transcription factor TFIIH holo complex"/>
    <property type="evidence" value="ECO:0007669"/>
    <property type="project" value="TreeGrafter"/>
</dbReference>
<comment type="subunit">
    <text evidence="8">Component of the 7-subunit TFIIH core complex composed of XPB/ERCC3, XPD/ERCC2, GTF2H1, GTF2H2, GTF2H3, GTF2H4 and GTF2H5, which is active in NER. The core complex associates with the 3-subunit CDK-activating kinase (CAK) module composed of CCNH/cyclin H, CDK7 and MNAT1 to form the 10-subunit holoenzyme (holo-TFIIH) active in transcription. Part of TBP-based Pol II pre-initiation complex (PIC), in which Pol II core assembles with general transcription factors and other specific initiation factors including GTF2E1, GTF2E2, GTF2F1, GTF2F2, TCEA1, ERCC2, ERCC3, GTF2H2, GTF2H3, GTF2H4, GTF2H5, GTF2A1, GTF2A2, GTF2B and TBP; this large multi-subunit PIC complex mediates DNA unwinding and targets Pol II core to the transcription start site where the first phosphodiester bond forms.</text>
</comment>
<keyword evidence="3 10" id="KW-0227">DNA damage</keyword>
<evidence type="ECO:0000313" key="13">
    <source>
        <dbReference type="RefSeq" id="XP_031565469.1"/>
    </source>
</evidence>
<evidence type="ECO:0000256" key="10">
    <source>
        <dbReference type="RuleBase" id="RU364024"/>
    </source>
</evidence>
<evidence type="ECO:0000259" key="11">
    <source>
        <dbReference type="Pfam" id="PF18307"/>
    </source>
</evidence>
<keyword evidence="6 10" id="KW-0234">DNA repair</keyword>
<comment type="function">
    <text evidence="10">Component of the general transcription and DNA repair factor IIH (TFIIH) core complex which is involved in general and transcription-coupled nucleotide excision repair (NER) of damaged DNA.</text>
</comment>
<evidence type="ECO:0000256" key="8">
    <source>
        <dbReference type="ARBA" id="ARBA00064576"/>
    </source>
</evidence>
<dbReference type="GO" id="GO:0006366">
    <property type="term" value="P:transcription by RNA polymerase II"/>
    <property type="evidence" value="ECO:0007669"/>
    <property type="project" value="UniProtKB-ARBA"/>
</dbReference>
<evidence type="ECO:0000256" key="2">
    <source>
        <dbReference type="ARBA" id="ARBA00007132"/>
    </source>
</evidence>
<evidence type="ECO:0000256" key="1">
    <source>
        <dbReference type="ARBA" id="ARBA00004123"/>
    </source>
</evidence>
<dbReference type="RefSeq" id="XP_031565469.1">
    <property type="nucleotide sequence ID" value="XM_031709609.1"/>
</dbReference>
<evidence type="ECO:0000256" key="6">
    <source>
        <dbReference type="ARBA" id="ARBA00023204"/>
    </source>
</evidence>
<protein>
    <recommendedName>
        <fullName evidence="9 10">General transcription factor IIH subunit 4</fullName>
    </recommendedName>
</protein>
<dbReference type="InParanoid" id="A0A6P8IFE8"/>
<keyword evidence="4 10" id="KW-0805">Transcription regulation</keyword>
<comment type="subcellular location">
    <subcellularLocation>
        <location evidence="1 10">Nucleus</location>
    </subcellularLocation>
</comment>
<dbReference type="OrthoDB" id="364513at2759"/>
<gene>
    <name evidence="13" type="primary">LOC116300693</name>
</gene>
<dbReference type="Pfam" id="PF18307">
    <property type="entry name" value="Tfb2_C"/>
    <property type="match status" value="1"/>
</dbReference>
<keyword evidence="7 10" id="KW-0539">Nucleus</keyword>
<dbReference type="AlphaFoldDB" id="A0A6P8IFE8"/>
<sequence>MAASPEWGSQYFRHLQLKDLDDYLCDLPVTTLDRLYNHPATCMTVFRELPELARHYVLRTLFTDQPIPESLFTTWIKKDYYNHHVGSVKKLKALRIWKETTAGGPNRCEMNSTFQYNLKMAICGGGRPWIDSATTLEPDKRNREPDFLDKYATERWETVLYFMTGSYDNSETGVSQDVIRILVLSGLMKCESPGSSPVISPAGFQFLLMDRSSQVWYFMLQYLETVEARGMDLVECLSFLFQLSFSTPGKDYPTDGLTECQLKMLQHLREIGLVFQRKRTSKRYYPTKLAVDFTFSSSEKSSQLSKTQDGFIVIETNYRVYAYTDSSLQVALVGLFCEILCRFPNLCVAVLTRESCHQALSSGISAEQILHFLQTRAHPEMQKKTPIIPPTISDQVRLWEMERSRMKFTEGVLYNQFLSQDDFDTLRKYAEDLGVLIWANSLKRVVVVSRSGHDDVKRFWKRHKT</sequence>
<dbReference type="KEGG" id="aten:116300693"/>
<dbReference type="Gene3D" id="3.30.70.2610">
    <property type="match status" value="1"/>
</dbReference>
<evidence type="ECO:0000256" key="5">
    <source>
        <dbReference type="ARBA" id="ARBA00023163"/>
    </source>
</evidence>
<proteinExistence type="inferred from homology"/>
<comment type="similarity">
    <text evidence="2 10">Belongs to the TFB2 family.</text>
</comment>
<accession>A0A6P8IFE8</accession>
<dbReference type="FunFam" id="3.30.70.2610:FF:000001">
    <property type="entry name" value="General transcription factor IIH subunit 4"/>
    <property type="match status" value="1"/>
</dbReference>
<keyword evidence="5 10" id="KW-0804">Transcription</keyword>
<dbReference type="NCBIfam" id="TIGR00625">
    <property type="entry name" value="tfb2"/>
    <property type="match status" value="1"/>
</dbReference>
<evidence type="ECO:0000313" key="12">
    <source>
        <dbReference type="Proteomes" id="UP000515163"/>
    </source>
</evidence>
<name>A0A6P8IFE8_ACTTE</name>
<dbReference type="PANTHER" id="PTHR13152">
    <property type="entry name" value="TFIIH, POLYPEPTIDE 4"/>
    <property type="match status" value="1"/>
</dbReference>
<evidence type="ECO:0000256" key="3">
    <source>
        <dbReference type="ARBA" id="ARBA00022763"/>
    </source>
</evidence>
<dbReference type="Pfam" id="PF03849">
    <property type="entry name" value="Tfb2"/>
    <property type="match status" value="1"/>
</dbReference>
<dbReference type="FunCoup" id="A0A6P8IFE8">
    <property type="interactions" value="1222"/>
</dbReference>
<keyword evidence="12" id="KW-1185">Reference proteome</keyword>
<dbReference type="InterPro" id="IPR040662">
    <property type="entry name" value="Tfb2_C"/>
</dbReference>
<dbReference type="InterPro" id="IPR004598">
    <property type="entry name" value="TFIIH_p52/Tfb2"/>
</dbReference>
<evidence type="ECO:0000256" key="9">
    <source>
        <dbReference type="ARBA" id="ARBA00070130"/>
    </source>
</evidence>
<dbReference type="Proteomes" id="UP000515163">
    <property type="component" value="Unplaced"/>
</dbReference>
<reference evidence="13" key="1">
    <citation type="submission" date="2025-08" db="UniProtKB">
        <authorList>
            <consortium name="RefSeq"/>
        </authorList>
    </citation>
    <scope>IDENTIFICATION</scope>
</reference>
<evidence type="ECO:0000256" key="7">
    <source>
        <dbReference type="ARBA" id="ARBA00023242"/>
    </source>
</evidence>
<evidence type="ECO:0000256" key="4">
    <source>
        <dbReference type="ARBA" id="ARBA00023015"/>
    </source>
</evidence>
<organism evidence="12 13">
    <name type="scientific">Actinia tenebrosa</name>
    <name type="common">Australian red waratah sea anemone</name>
    <dbReference type="NCBI Taxonomy" id="6105"/>
    <lineage>
        <taxon>Eukaryota</taxon>
        <taxon>Metazoa</taxon>
        <taxon>Cnidaria</taxon>
        <taxon>Anthozoa</taxon>
        <taxon>Hexacorallia</taxon>
        <taxon>Actiniaria</taxon>
        <taxon>Actiniidae</taxon>
        <taxon>Actinia</taxon>
    </lineage>
</organism>
<dbReference type="PANTHER" id="PTHR13152:SF0">
    <property type="entry name" value="GENERAL TRANSCRIPTION FACTOR IIH SUBUNIT 4"/>
    <property type="match status" value="1"/>
</dbReference>
<dbReference type="GO" id="GO:0001671">
    <property type="term" value="F:ATPase activator activity"/>
    <property type="evidence" value="ECO:0007669"/>
    <property type="project" value="InterPro"/>
</dbReference>